<feature type="compositionally biased region" description="Polar residues" evidence="2">
    <location>
        <begin position="1"/>
        <end position="10"/>
    </location>
</feature>
<dbReference type="OrthoDB" id="5086080at2759"/>
<organism evidence="3 4">
    <name type="scientific">Dothidotthia symphoricarpi CBS 119687</name>
    <dbReference type="NCBI Taxonomy" id="1392245"/>
    <lineage>
        <taxon>Eukaryota</taxon>
        <taxon>Fungi</taxon>
        <taxon>Dikarya</taxon>
        <taxon>Ascomycota</taxon>
        <taxon>Pezizomycotina</taxon>
        <taxon>Dothideomycetes</taxon>
        <taxon>Pleosporomycetidae</taxon>
        <taxon>Pleosporales</taxon>
        <taxon>Dothidotthiaceae</taxon>
        <taxon>Dothidotthia</taxon>
    </lineage>
</organism>
<dbReference type="Pfam" id="PF11905">
    <property type="entry name" value="DUF3425"/>
    <property type="match status" value="1"/>
</dbReference>
<feature type="region of interest" description="Disordered" evidence="2">
    <location>
        <begin position="1"/>
        <end position="50"/>
    </location>
</feature>
<dbReference type="RefSeq" id="XP_033526253.1">
    <property type="nucleotide sequence ID" value="XM_033666512.1"/>
</dbReference>
<keyword evidence="4" id="KW-1185">Reference proteome</keyword>
<dbReference type="InterPro" id="IPR021833">
    <property type="entry name" value="DUF3425"/>
</dbReference>
<sequence>MVNRTSSDANATPVPVAPVAKRKRRASCLGEQERRERKRAIDREAQRSLREKTKTHIAELERTIQILRDQDRNGATASLLSEIDTLRTENERLKDVIESVKSVIGGDVLSRNTAPPATNGGGSGNSPVASSADEAHRLVGQPSPRPRTTSFTCEAKPPQLTVDDLSNPFHVYDQKLNIAGPLDIDGMTIMGDMEAHPASIADLGSNLDMSINLAPVERPPKDDDVEELPWGDDPATASWAPMMAEMFGLNWRKPSNPVVLYIGDPEPPLVPSHSPITPCEISRKTNELLGKVFSYRSTAGAGSLAFHKGYHAEVELLYLGIKDGWSATYNEWMQSPTLSILKQVDELLFCELPKVQRLAAAYKNFKLLKYYLNATKEELAKVPAWLRPGISQSRTQHPIAIDFFAWPTLRDRLIEMQDTFLYRPDFSYDYRNYLRFEWPFSYEDAFYFDEASATHYPSPVFERYHGDLKNWSVAPQFFTRFPEMWGDIEGDRKRFCEEV</sequence>
<dbReference type="Proteomes" id="UP000799771">
    <property type="component" value="Unassembled WGS sequence"/>
</dbReference>
<dbReference type="CDD" id="cd14688">
    <property type="entry name" value="bZIP_YAP"/>
    <property type="match status" value="1"/>
</dbReference>
<reference evidence="3" key="1">
    <citation type="journal article" date="2020" name="Stud. Mycol.">
        <title>101 Dothideomycetes genomes: a test case for predicting lifestyles and emergence of pathogens.</title>
        <authorList>
            <person name="Haridas S."/>
            <person name="Albert R."/>
            <person name="Binder M."/>
            <person name="Bloem J."/>
            <person name="Labutti K."/>
            <person name="Salamov A."/>
            <person name="Andreopoulos B."/>
            <person name="Baker S."/>
            <person name="Barry K."/>
            <person name="Bills G."/>
            <person name="Bluhm B."/>
            <person name="Cannon C."/>
            <person name="Castanera R."/>
            <person name="Culley D."/>
            <person name="Daum C."/>
            <person name="Ezra D."/>
            <person name="Gonzalez J."/>
            <person name="Henrissat B."/>
            <person name="Kuo A."/>
            <person name="Liang C."/>
            <person name="Lipzen A."/>
            <person name="Lutzoni F."/>
            <person name="Magnuson J."/>
            <person name="Mondo S."/>
            <person name="Nolan M."/>
            <person name="Ohm R."/>
            <person name="Pangilinan J."/>
            <person name="Park H.-J."/>
            <person name="Ramirez L."/>
            <person name="Alfaro M."/>
            <person name="Sun H."/>
            <person name="Tritt A."/>
            <person name="Yoshinaga Y."/>
            <person name="Zwiers L.-H."/>
            <person name="Turgeon B."/>
            <person name="Goodwin S."/>
            <person name="Spatafora J."/>
            <person name="Crous P."/>
            <person name="Grigoriev I."/>
        </authorList>
    </citation>
    <scope>NUCLEOTIDE SEQUENCE</scope>
    <source>
        <strain evidence="3">CBS 119687</strain>
    </source>
</reference>
<dbReference type="AlphaFoldDB" id="A0A6A6AJZ0"/>
<keyword evidence="1" id="KW-0175">Coiled coil</keyword>
<protein>
    <recommendedName>
        <fullName evidence="5">BZIP domain-containing protein</fullName>
    </recommendedName>
</protein>
<name>A0A6A6AJZ0_9PLEO</name>
<accession>A0A6A6AJZ0</accession>
<dbReference type="EMBL" id="ML977501">
    <property type="protein sequence ID" value="KAF2131866.1"/>
    <property type="molecule type" value="Genomic_DNA"/>
</dbReference>
<evidence type="ECO:0000256" key="2">
    <source>
        <dbReference type="SAM" id="MobiDB-lite"/>
    </source>
</evidence>
<evidence type="ECO:0000256" key="1">
    <source>
        <dbReference type="SAM" id="Coils"/>
    </source>
</evidence>
<feature type="region of interest" description="Disordered" evidence="2">
    <location>
        <begin position="110"/>
        <end position="153"/>
    </location>
</feature>
<gene>
    <name evidence="3" type="ORF">P153DRAFT_354555</name>
</gene>
<dbReference type="PANTHER" id="PTHR37012">
    <property type="entry name" value="B-ZIP TRANSCRIPTION FACTOR (EUROFUNG)-RELATED"/>
    <property type="match status" value="1"/>
</dbReference>
<dbReference type="GO" id="GO:0003700">
    <property type="term" value="F:DNA-binding transcription factor activity"/>
    <property type="evidence" value="ECO:0007669"/>
    <property type="project" value="InterPro"/>
</dbReference>
<evidence type="ECO:0000313" key="3">
    <source>
        <dbReference type="EMBL" id="KAF2131866.1"/>
    </source>
</evidence>
<dbReference type="Gene3D" id="1.20.5.170">
    <property type="match status" value="1"/>
</dbReference>
<feature type="compositionally biased region" description="Basic and acidic residues" evidence="2">
    <location>
        <begin position="31"/>
        <end position="50"/>
    </location>
</feature>
<proteinExistence type="predicted"/>
<dbReference type="PANTHER" id="PTHR37012:SF7">
    <property type="entry name" value="B-ZIP TRANSCRIPTION FACTOR (EUROFUNG)-RELATED"/>
    <property type="match status" value="1"/>
</dbReference>
<dbReference type="GeneID" id="54406944"/>
<evidence type="ECO:0000313" key="4">
    <source>
        <dbReference type="Proteomes" id="UP000799771"/>
    </source>
</evidence>
<evidence type="ECO:0008006" key="5">
    <source>
        <dbReference type="Google" id="ProtNLM"/>
    </source>
</evidence>
<feature type="coiled-coil region" evidence="1">
    <location>
        <begin position="50"/>
        <end position="103"/>
    </location>
</feature>
<dbReference type="SUPFAM" id="SSF57959">
    <property type="entry name" value="Leucine zipper domain"/>
    <property type="match status" value="1"/>
</dbReference>
<dbReference type="InterPro" id="IPR046347">
    <property type="entry name" value="bZIP_sf"/>
</dbReference>